<keyword evidence="11" id="KW-1185">Reference proteome</keyword>
<dbReference type="InterPro" id="IPR035906">
    <property type="entry name" value="MetI-like_sf"/>
</dbReference>
<dbReference type="SUPFAM" id="SSF53850">
    <property type="entry name" value="Periplasmic binding protein-like II"/>
    <property type="match status" value="1"/>
</dbReference>
<feature type="chain" id="PRO_5046600080" evidence="8">
    <location>
        <begin position="28"/>
        <end position="844"/>
    </location>
</feature>
<comment type="caution">
    <text evidence="10">The sequence shown here is derived from an EMBL/GenBank/DDBJ whole genome shotgun (WGS) entry which is preliminary data.</text>
</comment>
<feature type="transmembrane region" description="Helical" evidence="7">
    <location>
        <begin position="663"/>
        <end position="685"/>
    </location>
</feature>
<dbReference type="Gene3D" id="3.40.190.10">
    <property type="entry name" value="Periplasmic binding protein-like II"/>
    <property type="match status" value="1"/>
</dbReference>
<evidence type="ECO:0000256" key="3">
    <source>
        <dbReference type="ARBA" id="ARBA00022475"/>
    </source>
</evidence>
<evidence type="ECO:0000256" key="4">
    <source>
        <dbReference type="ARBA" id="ARBA00022692"/>
    </source>
</evidence>
<dbReference type="SUPFAM" id="SSF161098">
    <property type="entry name" value="MetI-like"/>
    <property type="match status" value="1"/>
</dbReference>
<keyword evidence="5 7" id="KW-1133">Transmembrane helix</keyword>
<dbReference type="PANTHER" id="PTHR43163">
    <property type="entry name" value="DIPEPTIDE TRANSPORT SYSTEM PERMEASE PROTEIN DPPB-RELATED"/>
    <property type="match status" value="1"/>
</dbReference>
<gene>
    <name evidence="10" type="ORF">FHS31_001136</name>
</gene>
<dbReference type="PROSITE" id="PS50928">
    <property type="entry name" value="ABC_TM1"/>
    <property type="match status" value="1"/>
</dbReference>
<evidence type="ECO:0000256" key="6">
    <source>
        <dbReference type="ARBA" id="ARBA00023136"/>
    </source>
</evidence>
<dbReference type="CDD" id="cd08494">
    <property type="entry name" value="PBP2_NikA_DppA_OppA_like_6"/>
    <property type="match status" value="1"/>
</dbReference>
<feature type="transmembrane region" description="Helical" evidence="7">
    <location>
        <begin position="511"/>
        <end position="531"/>
    </location>
</feature>
<dbReference type="Pfam" id="PF00496">
    <property type="entry name" value="SBP_bac_5"/>
    <property type="match status" value="1"/>
</dbReference>
<keyword evidence="4 7" id="KW-0812">Transmembrane</keyword>
<evidence type="ECO:0000256" key="2">
    <source>
        <dbReference type="ARBA" id="ARBA00022448"/>
    </source>
</evidence>
<proteinExistence type="inferred from homology"/>
<feature type="transmembrane region" description="Helical" evidence="7">
    <location>
        <begin position="630"/>
        <end position="651"/>
    </location>
</feature>
<protein>
    <submittedName>
        <fullName evidence="10">ABC-type dipeptide/oligopeptide/nickel transport system permease component/ABC-type transport system substrate-binding protein</fullName>
    </submittedName>
</protein>
<evidence type="ECO:0000313" key="11">
    <source>
        <dbReference type="Proteomes" id="UP000727456"/>
    </source>
</evidence>
<comment type="subcellular location">
    <subcellularLocation>
        <location evidence="1 7">Cell membrane</location>
        <topology evidence="1 7">Multi-pass membrane protein</topology>
    </subcellularLocation>
</comment>
<evidence type="ECO:0000313" key="10">
    <source>
        <dbReference type="EMBL" id="NIJ07540.1"/>
    </source>
</evidence>
<dbReference type="EMBL" id="JAAOZC010000002">
    <property type="protein sequence ID" value="NIJ07540.1"/>
    <property type="molecule type" value="Genomic_DNA"/>
</dbReference>
<dbReference type="RefSeq" id="WP_167072398.1">
    <property type="nucleotide sequence ID" value="NZ_JAAOZC010000002.1"/>
</dbReference>
<organism evidence="10 11">
    <name type="scientific">Sphingomonas vulcanisoli</name>
    <dbReference type="NCBI Taxonomy" id="1658060"/>
    <lineage>
        <taxon>Bacteria</taxon>
        <taxon>Pseudomonadati</taxon>
        <taxon>Pseudomonadota</taxon>
        <taxon>Alphaproteobacteria</taxon>
        <taxon>Sphingomonadales</taxon>
        <taxon>Sphingomonadaceae</taxon>
        <taxon>Sphingomonas</taxon>
    </lineage>
</organism>
<dbReference type="CDD" id="cd06261">
    <property type="entry name" value="TM_PBP2"/>
    <property type="match status" value="1"/>
</dbReference>
<feature type="transmembrane region" description="Helical" evidence="7">
    <location>
        <begin position="811"/>
        <end position="832"/>
    </location>
</feature>
<dbReference type="Pfam" id="PF00528">
    <property type="entry name" value="BPD_transp_1"/>
    <property type="match status" value="1"/>
</dbReference>
<feature type="transmembrane region" description="Helical" evidence="7">
    <location>
        <begin position="705"/>
        <end position="726"/>
    </location>
</feature>
<feature type="domain" description="ABC transmembrane type-1" evidence="9">
    <location>
        <begin position="624"/>
        <end position="829"/>
    </location>
</feature>
<keyword evidence="3" id="KW-1003">Cell membrane</keyword>
<keyword evidence="6 7" id="KW-0472">Membrane</keyword>
<dbReference type="Proteomes" id="UP000727456">
    <property type="component" value="Unassembled WGS sequence"/>
</dbReference>
<evidence type="ECO:0000256" key="7">
    <source>
        <dbReference type="RuleBase" id="RU363032"/>
    </source>
</evidence>
<comment type="similarity">
    <text evidence="7">Belongs to the binding-protein-dependent transport system permease family.</text>
</comment>
<feature type="transmembrane region" description="Helical" evidence="7">
    <location>
        <begin position="768"/>
        <end position="791"/>
    </location>
</feature>
<evidence type="ECO:0000256" key="5">
    <source>
        <dbReference type="ARBA" id="ARBA00022989"/>
    </source>
</evidence>
<dbReference type="PANTHER" id="PTHR43163:SF6">
    <property type="entry name" value="DIPEPTIDE TRANSPORT SYSTEM PERMEASE PROTEIN DPPB-RELATED"/>
    <property type="match status" value="1"/>
</dbReference>
<evidence type="ECO:0000256" key="1">
    <source>
        <dbReference type="ARBA" id="ARBA00004651"/>
    </source>
</evidence>
<keyword evidence="8" id="KW-0732">Signal</keyword>
<evidence type="ECO:0000256" key="8">
    <source>
        <dbReference type="SAM" id="SignalP"/>
    </source>
</evidence>
<dbReference type="Pfam" id="PF19300">
    <property type="entry name" value="BPD_transp_1_N"/>
    <property type="match status" value="1"/>
</dbReference>
<dbReference type="InterPro" id="IPR045621">
    <property type="entry name" value="BPD_transp_1_N"/>
</dbReference>
<sequence>MARRVIRDLIRLALAGLAVLIACAAPAATLRVAIPLEPLILDPTAGAAIAIDEVTYHSIFEGLTTLAADGGVHPLLATGWTVSVDGLRYDFRLRPGVRFHDGEPFDAHAVVFSLLRAIAPGSTNAQRDALANIAGVEALGPLDVRVTLKTPDADFLRLLSYGDAVIVPPQAHDLATWPVGTGPFRFAGWRRGSSVTLVRNPAYWGAPAYVSAVSFRFIADPNAAFAAMRAHDIDLFLDYPAPETLGQLRADPSLRIISAPSESEVILAFNQRRPALADIRVRRAIAMALDRRAIIAGAMYGYGTPIGSHFPPQSPDYLDLTALSPHDPAAARALLAQAGHAHDLAFTLDLPPSAYARRSGEIVAAELGAIGINVTIRTLDWARWLDQVLKRHDFDLTIVNHAEPFDYDIYRRPDYYFGYRSARFDTLLASLKHTTDPAQRHALLQQVQRVLAEDAANGFLFQMPRLGVEDARLHGAWINTPNQAIDLAQAELAGGAGEGDRALSPATRLPGIVLAACLTAGLGWLIYALGWRFVLRRLTVLLLTLLAASVLIFALLQIVPGDPALAMMGPDASPAAVAALHDQLGLGGFATARYGHWLGGMLRGDFGTSYAYRVPVGPILAERLALSLPLALLATLLSILIGVPAGVLAARQRGSWLDRGIGAVAKVGIAVPSFWLALLLILLFAVRLGCFAAGGFPGWDAGIGAGLKALVLPIVALGLPQAAILARVMRAALLDQLGEEHLRAARARGLSRDAALWRHAFPNALGPVLTVLGLQIPFLVAGAAIIEAIFFLPGLGRLTIQAIGQRDLIMVQGAAMLFVTITVVSSFAIDIAQAARDPRLRDAR</sequence>
<dbReference type="InterPro" id="IPR000914">
    <property type="entry name" value="SBP_5_dom"/>
</dbReference>
<accession>A0ABX0TUU0</accession>
<feature type="signal peptide" evidence="8">
    <location>
        <begin position="1"/>
        <end position="27"/>
    </location>
</feature>
<dbReference type="Gene3D" id="3.10.105.10">
    <property type="entry name" value="Dipeptide-binding Protein, Domain 3"/>
    <property type="match status" value="1"/>
</dbReference>
<dbReference type="Gene3D" id="1.10.3720.10">
    <property type="entry name" value="MetI-like"/>
    <property type="match status" value="1"/>
</dbReference>
<evidence type="ECO:0000259" key="9">
    <source>
        <dbReference type="PROSITE" id="PS50928"/>
    </source>
</evidence>
<reference evidence="10 11" key="1">
    <citation type="submission" date="2020-03" db="EMBL/GenBank/DDBJ databases">
        <title>Genomic Encyclopedia of Type Strains, Phase III (KMG-III): the genomes of soil and plant-associated and newly described type strains.</title>
        <authorList>
            <person name="Whitman W."/>
        </authorList>
    </citation>
    <scope>NUCLEOTIDE SEQUENCE [LARGE SCALE GENOMIC DNA]</scope>
    <source>
        <strain evidence="10 11">CECT 8804</strain>
    </source>
</reference>
<keyword evidence="2 7" id="KW-0813">Transport</keyword>
<feature type="transmembrane region" description="Helical" evidence="7">
    <location>
        <begin position="538"/>
        <end position="559"/>
    </location>
</feature>
<dbReference type="PROSITE" id="PS51257">
    <property type="entry name" value="PROKAR_LIPOPROTEIN"/>
    <property type="match status" value="1"/>
</dbReference>
<dbReference type="InterPro" id="IPR000515">
    <property type="entry name" value="MetI-like"/>
</dbReference>
<name>A0ABX0TUU0_9SPHN</name>